<organism evidence="2 4">
    <name type="scientific">Thermoproteota archaeon</name>
    <dbReference type="NCBI Taxonomy" id="2056631"/>
    <lineage>
        <taxon>Archaea</taxon>
        <taxon>Thermoproteota</taxon>
    </lineage>
</organism>
<evidence type="ECO:0000313" key="2">
    <source>
        <dbReference type="EMBL" id="RLE55691.1"/>
    </source>
</evidence>
<evidence type="ECO:0000313" key="1">
    <source>
        <dbReference type="EMBL" id="RLE51224.1"/>
    </source>
</evidence>
<comment type="caution">
    <text evidence="2">The sequence shown here is derived from an EMBL/GenBank/DDBJ whole genome shotgun (WGS) entry which is preliminary data.</text>
</comment>
<evidence type="ECO:0000313" key="3">
    <source>
        <dbReference type="Proteomes" id="UP000268446"/>
    </source>
</evidence>
<proteinExistence type="predicted"/>
<gene>
    <name evidence="1" type="ORF">DRJ20_02440</name>
    <name evidence="2" type="ORF">DRJ26_00480</name>
</gene>
<sequence length="219" mass="24006">MAKVAVMTRDPKLYYLISRLLKEHSIDFISITPGLAIPNGVKVVLTSNVEASYDDTRTIIAVNEENIEESLFKVICALKGKTMFDNLIIGIDPGAKLGVVALADGTPIALKIFYSAKKLTAFLEKLFTLCPAKRRVIRIGSGGDKYLRELLGELGKIILFPETYIELVSESLPLSPYVKECSLPSDVKAAYNIALSKGVPLSKHEVAEYENGVSEIQDN</sequence>
<evidence type="ECO:0000313" key="4">
    <source>
        <dbReference type="Proteomes" id="UP000269499"/>
    </source>
</evidence>
<protein>
    <submittedName>
        <fullName evidence="2">Uncharacterized protein</fullName>
    </submittedName>
</protein>
<dbReference type="Proteomes" id="UP000268446">
    <property type="component" value="Unassembled WGS sequence"/>
</dbReference>
<dbReference type="Proteomes" id="UP000269499">
    <property type="component" value="Unassembled WGS sequence"/>
</dbReference>
<name>A0A497F8P3_9CREN</name>
<dbReference type="AlphaFoldDB" id="A0A497F8P3"/>
<dbReference type="EMBL" id="QMQZ01000069">
    <property type="protein sequence ID" value="RLE51224.1"/>
    <property type="molecule type" value="Genomic_DNA"/>
</dbReference>
<dbReference type="EMBL" id="QMRA01000004">
    <property type="protein sequence ID" value="RLE55691.1"/>
    <property type="molecule type" value="Genomic_DNA"/>
</dbReference>
<reference evidence="3 4" key="1">
    <citation type="submission" date="2018-06" db="EMBL/GenBank/DDBJ databases">
        <title>Extensive metabolic versatility and redundancy in microbially diverse, dynamic hydrothermal sediments.</title>
        <authorList>
            <person name="Dombrowski N."/>
            <person name="Teske A."/>
            <person name="Baker B.J."/>
        </authorList>
    </citation>
    <scope>NUCLEOTIDE SEQUENCE [LARGE SCALE GENOMIC DNA]</scope>
    <source>
        <strain evidence="2">B20_G2</strain>
        <strain evidence="1">B29_G17</strain>
    </source>
</reference>
<accession>A0A497F8P3</accession>